<keyword evidence="1" id="KW-0695">RNA-directed DNA polymerase</keyword>
<gene>
    <name evidence="1" type="ORF">EPI10_015896</name>
</gene>
<dbReference type="Proteomes" id="UP000325315">
    <property type="component" value="Unassembled WGS sequence"/>
</dbReference>
<dbReference type="GO" id="GO:0003964">
    <property type="term" value="F:RNA-directed DNA polymerase activity"/>
    <property type="evidence" value="ECO:0007669"/>
    <property type="project" value="UniProtKB-KW"/>
</dbReference>
<protein>
    <submittedName>
        <fullName evidence="1">Reverse transcriptase</fullName>
    </submittedName>
</protein>
<dbReference type="OrthoDB" id="1732656at2759"/>
<name>A0A5B6VM89_9ROSI</name>
<organism evidence="1 2">
    <name type="scientific">Gossypium australe</name>
    <dbReference type="NCBI Taxonomy" id="47621"/>
    <lineage>
        <taxon>Eukaryota</taxon>
        <taxon>Viridiplantae</taxon>
        <taxon>Streptophyta</taxon>
        <taxon>Embryophyta</taxon>
        <taxon>Tracheophyta</taxon>
        <taxon>Spermatophyta</taxon>
        <taxon>Magnoliopsida</taxon>
        <taxon>eudicotyledons</taxon>
        <taxon>Gunneridae</taxon>
        <taxon>Pentapetalae</taxon>
        <taxon>rosids</taxon>
        <taxon>malvids</taxon>
        <taxon>Malvales</taxon>
        <taxon>Malvaceae</taxon>
        <taxon>Malvoideae</taxon>
        <taxon>Gossypium</taxon>
    </lineage>
</organism>
<dbReference type="InterPro" id="IPR052343">
    <property type="entry name" value="Retrotransposon-Effector_Assoc"/>
</dbReference>
<evidence type="ECO:0000313" key="1">
    <source>
        <dbReference type="EMBL" id="KAA3470166.1"/>
    </source>
</evidence>
<keyword evidence="1" id="KW-0548">Nucleotidyltransferase</keyword>
<proteinExistence type="predicted"/>
<dbReference type="PANTHER" id="PTHR46890:SF48">
    <property type="entry name" value="RNA-DIRECTED DNA POLYMERASE"/>
    <property type="match status" value="1"/>
</dbReference>
<sequence>MNECLNASYEKEKILIALRSTALTKSSGPDGLPALFYQYFWHIVGNDVSYYCLEVLNKGKSLAEINKTNIFLIPRTSSPTLVNKFQKVLNSAFVPGRLIMDNILLAYEIFNVYKWKRFGNKGNFALKLDMSKTYDRVGFITHYVSTVSYSIVLNGVLGKEFFPRRGLRQRDPLNPYLFFIRSEGLSSLIWMAIREGVVRGAKLSRRVNEALILKQILVEYMNASEQCVNFDKLIVYLSLNVGENVKEDVVGCLGVGSSTNLERYLGLPNMVDQNKRWAFQVLEDRMKSRIENS</sequence>
<keyword evidence="1" id="KW-0808">Transferase</keyword>
<dbReference type="EMBL" id="SMMG02000006">
    <property type="protein sequence ID" value="KAA3470166.1"/>
    <property type="molecule type" value="Genomic_DNA"/>
</dbReference>
<dbReference type="AlphaFoldDB" id="A0A5B6VM89"/>
<evidence type="ECO:0000313" key="2">
    <source>
        <dbReference type="Proteomes" id="UP000325315"/>
    </source>
</evidence>
<keyword evidence="2" id="KW-1185">Reference proteome</keyword>
<accession>A0A5B6VM89</accession>
<reference evidence="2" key="1">
    <citation type="journal article" date="2019" name="Plant Biotechnol. J.">
        <title>Genome sequencing of the Australian wild diploid species Gossypium australe highlights disease resistance and delayed gland morphogenesis.</title>
        <authorList>
            <person name="Cai Y."/>
            <person name="Cai X."/>
            <person name="Wang Q."/>
            <person name="Wang P."/>
            <person name="Zhang Y."/>
            <person name="Cai C."/>
            <person name="Xu Y."/>
            <person name="Wang K."/>
            <person name="Zhou Z."/>
            <person name="Wang C."/>
            <person name="Geng S."/>
            <person name="Li B."/>
            <person name="Dong Q."/>
            <person name="Hou Y."/>
            <person name="Wang H."/>
            <person name="Ai P."/>
            <person name="Liu Z."/>
            <person name="Yi F."/>
            <person name="Sun M."/>
            <person name="An G."/>
            <person name="Cheng J."/>
            <person name="Zhang Y."/>
            <person name="Shi Q."/>
            <person name="Xie Y."/>
            <person name="Shi X."/>
            <person name="Chang Y."/>
            <person name="Huang F."/>
            <person name="Chen Y."/>
            <person name="Hong S."/>
            <person name="Mi L."/>
            <person name="Sun Q."/>
            <person name="Zhang L."/>
            <person name="Zhou B."/>
            <person name="Peng R."/>
            <person name="Zhang X."/>
            <person name="Liu F."/>
        </authorList>
    </citation>
    <scope>NUCLEOTIDE SEQUENCE [LARGE SCALE GENOMIC DNA]</scope>
    <source>
        <strain evidence="2">cv. PA1801</strain>
    </source>
</reference>
<comment type="caution">
    <text evidence="1">The sequence shown here is derived from an EMBL/GenBank/DDBJ whole genome shotgun (WGS) entry which is preliminary data.</text>
</comment>
<dbReference type="PANTHER" id="PTHR46890">
    <property type="entry name" value="NON-LTR RETROLELEMENT REVERSE TRANSCRIPTASE-LIKE PROTEIN-RELATED"/>
    <property type="match status" value="1"/>
</dbReference>